<feature type="region of interest" description="Disordered" evidence="8">
    <location>
        <begin position="382"/>
        <end position="417"/>
    </location>
</feature>
<evidence type="ECO:0000256" key="9">
    <source>
        <dbReference type="SAM" id="Phobius"/>
    </source>
</evidence>
<dbReference type="PANTHER" id="PTHR43829:SF14">
    <property type="entry name" value="AQUAPORIN 3"/>
    <property type="match status" value="1"/>
</dbReference>
<keyword evidence="3" id="KW-0813">Transport</keyword>
<feature type="transmembrane region" description="Helical" evidence="9">
    <location>
        <begin position="218"/>
        <end position="237"/>
    </location>
</feature>
<feature type="transmembrane region" description="Helical" evidence="9">
    <location>
        <begin position="301"/>
        <end position="319"/>
    </location>
</feature>
<keyword evidence="7 9" id="KW-0472">Membrane</keyword>
<dbReference type="AlphaFoldDB" id="A0A177TBI2"/>
<reference evidence="10" key="2">
    <citation type="journal article" date="2019" name="IMA Fungus">
        <title>Genome sequencing and comparison of five Tilletia species to identify candidate genes for the detection of regulated species infecting wheat.</title>
        <authorList>
            <person name="Nguyen H.D.T."/>
            <person name="Sultana T."/>
            <person name="Kesanakurti P."/>
            <person name="Hambleton S."/>
        </authorList>
    </citation>
    <scope>NUCLEOTIDE SEQUENCE</scope>
    <source>
        <strain evidence="10">DAOMC 238032</strain>
    </source>
</reference>
<dbReference type="PANTHER" id="PTHR43829">
    <property type="entry name" value="AQUAPORIN OR AQUAGLYCEROPORIN RELATED"/>
    <property type="match status" value="1"/>
</dbReference>
<feature type="transmembrane region" description="Helical" evidence="9">
    <location>
        <begin position="104"/>
        <end position="125"/>
    </location>
</feature>
<feature type="transmembrane region" description="Helical" evidence="9">
    <location>
        <begin position="156"/>
        <end position="175"/>
    </location>
</feature>
<dbReference type="Pfam" id="PF00230">
    <property type="entry name" value="MIP"/>
    <property type="match status" value="1"/>
</dbReference>
<proteinExistence type="inferred from homology"/>
<dbReference type="InterPro" id="IPR000425">
    <property type="entry name" value="MIP"/>
</dbReference>
<dbReference type="GO" id="GO:0015254">
    <property type="term" value="F:glycerol channel activity"/>
    <property type="evidence" value="ECO:0007669"/>
    <property type="project" value="TreeGrafter"/>
</dbReference>
<reference evidence="10" key="1">
    <citation type="submission" date="2016-04" db="EMBL/GenBank/DDBJ databases">
        <authorList>
            <person name="Nguyen H.D."/>
            <person name="Kesanakurti P."/>
            <person name="Cullis J."/>
            <person name="Levesque C.A."/>
            <person name="Hambleton S."/>
        </authorList>
    </citation>
    <scope>NUCLEOTIDE SEQUENCE</scope>
    <source>
        <strain evidence="10">DAOMC 238032</strain>
    </source>
</reference>
<evidence type="ECO:0000256" key="8">
    <source>
        <dbReference type="SAM" id="MobiDB-lite"/>
    </source>
</evidence>
<dbReference type="InterPro" id="IPR050363">
    <property type="entry name" value="MIP/Aquaporin"/>
</dbReference>
<sequence>MASALDPDTSHQPSLSEAGYPLGDISASTAPATAVPQISDLQPYRIELWRARFDNFKTATRTRRVLLSSITEVAGTFIYSFFTFCTAFGVIFADGTPKAEPDVAMINMQSAIVCLLSVWLALVICTPSTRGYFHPCFTIIACTAGLSPWAECPVYIFAQTVGGFLSSLAAVGVYWDSVRPIWQMYQAGVLPPTVIWSSEGLMDIIGNYKPIQTSWPSVMLIQIVSCSMASLVACASLDSTNPFSAPTLAPLMIGAIYAITGFNNAYLADNPSLWLGGRFACAAVSGHFGRCFPVADTVNMLLGPFVGYMLGFAFYFAILSDTRRPPANLIIRHAEEKAYALAQAAQKIACEARAGKGERQRTPRMQASNLEHHSRMFAQVREHQQQQDESQFYGKVGSPTPDPRPTHIPPCNASATGSPAFAHAESLGLKPPGATGIGLLQSRNGKSAFQSASAAGLAPLSNLGTHFGSEMKRTVYLDNDDPYQASHHDYQRNQNLPSSLVAPGPFVTINPRSEGVSPTPPHQSQPNRSNPTSVKTFHSSSQVLASPGAAAPEESMGQEPQETICLSCHAPAAPPYYPQRSQNSPGGSGGSCGCVHRPVQRRAIMSTVIE</sequence>
<gene>
    <name evidence="10" type="ORF">A4X03_0g7713</name>
</gene>
<evidence type="ECO:0000313" key="10">
    <source>
        <dbReference type="EMBL" id="KAE8243599.1"/>
    </source>
</evidence>
<feature type="region of interest" description="Disordered" evidence="8">
    <location>
        <begin position="494"/>
        <end position="561"/>
    </location>
</feature>
<accession>A0A177TBI2</accession>
<comment type="subcellular location">
    <subcellularLocation>
        <location evidence="1">Membrane</location>
        <topology evidence="1">Multi-pass membrane protein</topology>
    </subcellularLocation>
</comment>
<evidence type="ECO:0000256" key="2">
    <source>
        <dbReference type="ARBA" id="ARBA00006175"/>
    </source>
</evidence>
<evidence type="ECO:0000256" key="7">
    <source>
        <dbReference type="ARBA" id="ARBA00023136"/>
    </source>
</evidence>
<protein>
    <recommendedName>
        <fullName evidence="12">Aquaporin</fullName>
    </recommendedName>
</protein>
<evidence type="ECO:0000256" key="5">
    <source>
        <dbReference type="ARBA" id="ARBA00022737"/>
    </source>
</evidence>
<dbReference type="Gene3D" id="1.20.1080.10">
    <property type="entry name" value="Glycerol uptake facilitator protein"/>
    <property type="match status" value="1"/>
</dbReference>
<dbReference type="Proteomes" id="UP000077671">
    <property type="component" value="Unassembled WGS sequence"/>
</dbReference>
<dbReference type="InterPro" id="IPR023271">
    <property type="entry name" value="Aquaporin-like"/>
</dbReference>
<feature type="transmembrane region" description="Helical" evidence="9">
    <location>
        <begin position="243"/>
        <end position="260"/>
    </location>
</feature>
<feature type="region of interest" description="Disordered" evidence="8">
    <location>
        <begin position="576"/>
        <end position="595"/>
    </location>
</feature>
<dbReference type="GO" id="GO:0005886">
    <property type="term" value="C:plasma membrane"/>
    <property type="evidence" value="ECO:0007669"/>
    <property type="project" value="TreeGrafter"/>
</dbReference>
<evidence type="ECO:0008006" key="12">
    <source>
        <dbReference type="Google" id="ProtNLM"/>
    </source>
</evidence>
<evidence type="ECO:0000256" key="4">
    <source>
        <dbReference type="ARBA" id="ARBA00022692"/>
    </source>
</evidence>
<organism evidence="10 11">
    <name type="scientific">Tilletia caries</name>
    <name type="common">wheat bunt fungus</name>
    <dbReference type="NCBI Taxonomy" id="13290"/>
    <lineage>
        <taxon>Eukaryota</taxon>
        <taxon>Fungi</taxon>
        <taxon>Dikarya</taxon>
        <taxon>Basidiomycota</taxon>
        <taxon>Ustilaginomycotina</taxon>
        <taxon>Exobasidiomycetes</taxon>
        <taxon>Tilletiales</taxon>
        <taxon>Tilletiaceae</taxon>
        <taxon>Tilletia</taxon>
    </lineage>
</organism>
<comment type="similarity">
    <text evidence="2">Belongs to the MIP/aquaporin (TC 1.A.8) family.</text>
</comment>
<evidence type="ECO:0000256" key="3">
    <source>
        <dbReference type="ARBA" id="ARBA00022448"/>
    </source>
</evidence>
<dbReference type="GO" id="GO:0015250">
    <property type="term" value="F:water channel activity"/>
    <property type="evidence" value="ECO:0007669"/>
    <property type="project" value="TreeGrafter"/>
</dbReference>
<dbReference type="EMBL" id="LWDD02001951">
    <property type="protein sequence ID" value="KAE8243599.1"/>
    <property type="molecule type" value="Genomic_DNA"/>
</dbReference>
<keyword evidence="6 9" id="KW-1133">Transmembrane helix</keyword>
<evidence type="ECO:0000313" key="11">
    <source>
        <dbReference type="Proteomes" id="UP000077671"/>
    </source>
</evidence>
<feature type="transmembrane region" description="Helical" evidence="9">
    <location>
        <begin position="132"/>
        <end position="150"/>
    </location>
</feature>
<name>A0A177TBI2_9BASI</name>
<dbReference type="SUPFAM" id="SSF81338">
    <property type="entry name" value="Aquaporin-like"/>
    <property type="match status" value="1"/>
</dbReference>
<feature type="compositionally biased region" description="Polar residues" evidence="8">
    <location>
        <begin position="524"/>
        <end position="544"/>
    </location>
</feature>
<comment type="caution">
    <text evidence="10">The sequence shown here is derived from an EMBL/GenBank/DDBJ whole genome shotgun (WGS) entry which is preliminary data.</text>
</comment>
<keyword evidence="5" id="KW-0677">Repeat</keyword>
<evidence type="ECO:0000256" key="1">
    <source>
        <dbReference type="ARBA" id="ARBA00004141"/>
    </source>
</evidence>
<keyword evidence="4 9" id="KW-0812">Transmembrane</keyword>
<feature type="transmembrane region" description="Helical" evidence="9">
    <location>
        <begin position="65"/>
        <end position="92"/>
    </location>
</feature>
<evidence type="ECO:0000256" key="6">
    <source>
        <dbReference type="ARBA" id="ARBA00022989"/>
    </source>
</evidence>